<organism evidence="1 2">
    <name type="scientific">Sporosarcina highlanderae</name>
    <dbReference type="NCBI Taxonomy" id="3035916"/>
    <lineage>
        <taxon>Bacteria</taxon>
        <taxon>Bacillati</taxon>
        <taxon>Bacillota</taxon>
        <taxon>Bacilli</taxon>
        <taxon>Bacillales</taxon>
        <taxon>Caryophanaceae</taxon>
        <taxon>Sporosarcina</taxon>
    </lineage>
</organism>
<proteinExistence type="predicted"/>
<name>A0ABT8JQZ1_9BACL</name>
<evidence type="ECO:0000313" key="1">
    <source>
        <dbReference type="EMBL" id="MDN4607500.1"/>
    </source>
</evidence>
<dbReference type="EMBL" id="JAROCC010000005">
    <property type="protein sequence ID" value="MDN4607500.1"/>
    <property type="molecule type" value="Genomic_DNA"/>
</dbReference>
<dbReference type="PROSITE" id="PS51257">
    <property type="entry name" value="PROKAR_LIPOPROTEIN"/>
    <property type="match status" value="1"/>
</dbReference>
<comment type="caution">
    <text evidence="1">The sequence shown here is derived from an EMBL/GenBank/DDBJ whole genome shotgun (WGS) entry which is preliminary data.</text>
</comment>
<keyword evidence="2" id="KW-1185">Reference proteome</keyword>
<dbReference type="Proteomes" id="UP001175097">
    <property type="component" value="Unassembled WGS sequence"/>
</dbReference>
<evidence type="ECO:0000313" key="2">
    <source>
        <dbReference type="Proteomes" id="UP001175097"/>
    </source>
</evidence>
<dbReference type="RefSeq" id="WP_301243037.1">
    <property type="nucleotide sequence ID" value="NZ_JAROCC010000005.1"/>
</dbReference>
<sequence>MMKRLTACVLIILFLVGCNPKPQEKVEEILEDDIVTIENSEKLIDVETFFENGDLLEGLERIYRYYGNDFPAEEQEKVGVYEDFGEVSKVDLMNLMAEKGIDTLPSNKKAEDIDQMLKEGKPVYASFTLINAENWYVLFYGYSAEEFAYYNLKTDETKTIGKKRIEALGEFYTVIPYKVGELTEDEKEQSHLYVRLKLADAYWKDDPTTLKKYVDIAEQNDWLDGLNYGYFYIYHYLFHDPQPERAAKYVEAELERWREPFTLEAALKYYSLQNEEVEIKRTLRDIQIMQGFRRETLQFIIDNGEDYGYPEKATEAAEVLKKKKQ</sequence>
<accession>A0ABT8JQZ1</accession>
<protein>
    <submittedName>
        <fullName evidence="1">Uncharacterized protein</fullName>
    </submittedName>
</protein>
<gene>
    <name evidence="1" type="ORF">P5G49_08370</name>
</gene>
<reference evidence="1" key="1">
    <citation type="submission" date="2023-03" db="EMBL/GenBank/DDBJ databases">
        <title>MT1 and MT2 Draft Genomes of Novel Species.</title>
        <authorList>
            <person name="Venkateswaran K."/>
        </authorList>
    </citation>
    <scope>NUCLEOTIDE SEQUENCE</scope>
    <source>
        <strain evidence="1">F6_3S_P_2</strain>
    </source>
</reference>